<comment type="caution">
    <text evidence="3">The sequence shown here is derived from an EMBL/GenBank/DDBJ whole genome shotgun (WGS) entry which is preliminary data.</text>
</comment>
<gene>
    <name evidence="3" type="ORF">MVEN_01695900</name>
</gene>
<dbReference type="Proteomes" id="UP000620124">
    <property type="component" value="Unassembled WGS sequence"/>
</dbReference>
<organism evidence="3 4">
    <name type="scientific">Mycena venus</name>
    <dbReference type="NCBI Taxonomy" id="2733690"/>
    <lineage>
        <taxon>Eukaryota</taxon>
        <taxon>Fungi</taxon>
        <taxon>Dikarya</taxon>
        <taxon>Basidiomycota</taxon>
        <taxon>Agaricomycotina</taxon>
        <taxon>Agaricomycetes</taxon>
        <taxon>Agaricomycetidae</taxon>
        <taxon>Agaricales</taxon>
        <taxon>Marasmiineae</taxon>
        <taxon>Mycenaceae</taxon>
        <taxon>Mycena</taxon>
    </lineage>
</organism>
<keyword evidence="2" id="KW-0472">Membrane</keyword>
<evidence type="ECO:0000256" key="2">
    <source>
        <dbReference type="SAM" id="Phobius"/>
    </source>
</evidence>
<proteinExistence type="predicted"/>
<feature type="transmembrane region" description="Helical" evidence="2">
    <location>
        <begin position="44"/>
        <end position="67"/>
    </location>
</feature>
<keyword evidence="4" id="KW-1185">Reference proteome</keyword>
<reference evidence="3" key="1">
    <citation type="submission" date="2020-05" db="EMBL/GenBank/DDBJ databases">
        <title>Mycena genomes resolve the evolution of fungal bioluminescence.</title>
        <authorList>
            <person name="Tsai I.J."/>
        </authorList>
    </citation>
    <scope>NUCLEOTIDE SEQUENCE</scope>
    <source>
        <strain evidence="3">CCC161011</strain>
    </source>
</reference>
<dbReference type="EMBL" id="JACAZI010000015">
    <property type="protein sequence ID" value="KAF7344064.1"/>
    <property type="molecule type" value="Genomic_DNA"/>
</dbReference>
<protein>
    <submittedName>
        <fullName evidence="3">Uncharacterized protein</fullName>
    </submittedName>
</protein>
<evidence type="ECO:0000256" key="1">
    <source>
        <dbReference type="SAM" id="MobiDB-lite"/>
    </source>
</evidence>
<dbReference type="AlphaFoldDB" id="A0A8H7CNA9"/>
<sequence>MIDRAACPQAIHSASHPPQPPLLWTRTCSPPIPSPYSAPPSRSAFLILCISAVISAIVPPLVISSAYTTVPFRPLRVTVPRPFAVSFSPFIVNSFRISASSTPISLKGFSFSLPGPTDLQRRRPEPSSDPPTHSITHMKHRNGALHILTSPPSLGRARRQTGAVLGIDGFFPRGERVPLDMHTLSNLPSRYSALPSRSSSFILCISTVLPRNASLRHFIPSLYTTVPFHPPSSLRIPLDSTTRSSTSYSFPLSTRTFLIPTPPRSTPRLSPLHNFPRILRHMQYRRGFSGAPRPDHEIMPSQSSAELFSSSSAGPFTRFDNSDSILDFDDSLTLNLRIESRMA</sequence>
<name>A0A8H7CNA9_9AGAR</name>
<accession>A0A8H7CNA9</accession>
<feature type="region of interest" description="Disordered" evidence="1">
    <location>
        <begin position="115"/>
        <end position="136"/>
    </location>
</feature>
<keyword evidence="2" id="KW-1133">Transmembrane helix</keyword>
<keyword evidence="2" id="KW-0812">Transmembrane</keyword>
<evidence type="ECO:0000313" key="3">
    <source>
        <dbReference type="EMBL" id="KAF7344064.1"/>
    </source>
</evidence>
<evidence type="ECO:0000313" key="4">
    <source>
        <dbReference type="Proteomes" id="UP000620124"/>
    </source>
</evidence>